<keyword evidence="1 3" id="KW-0808">Transferase</keyword>
<organism evidence="3 4">
    <name type="scientific">Pseudonocardia zijingensis</name>
    <dbReference type="NCBI Taxonomy" id="153376"/>
    <lineage>
        <taxon>Bacteria</taxon>
        <taxon>Bacillati</taxon>
        <taxon>Actinomycetota</taxon>
        <taxon>Actinomycetes</taxon>
        <taxon>Pseudonocardiales</taxon>
        <taxon>Pseudonocardiaceae</taxon>
        <taxon>Pseudonocardia</taxon>
    </lineage>
</organism>
<sequence>MLGSEDSTGAAPLAGITVLEVGAFMAAPFATMQLADLGATVLKIEVPGAGDPVRTTGPFLEGHSSPFARLNRNKRSVALDLKSEGGREALRRLAAEADVLVENLRPGAMRKLGLDHESLRATAPRLVYASASGWGQDGPLAHLPGLDIMAQARGGLMSITGTPDGEPTKIGVPMCDLVCALYVALAVTAALRERDRTGQGQYIDVSLLEAGVSFAVWEAGKYFATGEVGRPLGSAHQTSAPYQAVRTADGHVTLGAVTPKTWSGLCDVLGLRALHADERYADASRRHAHREALIAEIEDVTRGWTTADLVRALDEAGVPCAPIADYGQVFTDEHLEQRGYFWDAAHPVLGPVRQLGSPMRFSRTPAVRSAAGPLLGEGTAEALRAVGYSESEIRELAAHGAVGLADGDAARPDPSDTREREDPA</sequence>
<evidence type="ECO:0000256" key="2">
    <source>
        <dbReference type="SAM" id="MobiDB-lite"/>
    </source>
</evidence>
<dbReference type="PANTHER" id="PTHR48207">
    <property type="entry name" value="SUCCINATE--HYDROXYMETHYLGLUTARATE COA-TRANSFERASE"/>
    <property type="match status" value="1"/>
</dbReference>
<evidence type="ECO:0000313" key="3">
    <source>
        <dbReference type="EMBL" id="GAA0933256.1"/>
    </source>
</evidence>
<comment type="caution">
    <text evidence="3">The sequence shown here is derived from an EMBL/GenBank/DDBJ whole genome shotgun (WGS) entry which is preliminary data.</text>
</comment>
<protein>
    <submittedName>
        <fullName evidence="3">CoA transferase</fullName>
    </submittedName>
</protein>
<dbReference type="Gene3D" id="3.40.50.10540">
    <property type="entry name" value="Crotonobetainyl-coa:carnitine coa-transferase, domain 1"/>
    <property type="match status" value="1"/>
</dbReference>
<dbReference type="EMBL" id="BAAAHP010000065">
    <property type="protein sequence ID" value="GAA0933256.1"/>
    <property type="molecule type" value="Genomic_DNA"/>
</dbReference>
<dbReference type="SUPFAM" id="SSF89796">
    <property type="entry name" value="CoA-transferase family III (CaiB/BaiF)"/>
    <property type="match status" value="1"/>
</dbReference>
<evidence type="ECO:0000313" key="4">
    <source>
        <dbReference type="Proteomes" id="UP001499967"/>
    </source>
</evidence>
<feature type="region of interest" description="Disordered" evidence="2">
    <location>
        <begin position="400"/>
        <end position="424"/>
    </location>
</feature>
<dbReference type="PANTHER" id="PTHR48207:SF3">
    <property type="entry name" value="SUCCINATE--HYDROXYMETHYLGLUTARATE COA-TRANSFERASE"/>
    <property type="match status" value="1"/>
</dbReference>
<dbReference type="RefSeq" id="WP_343941285.1">
    <property type="nucleotide sequence ID" value="NZ_BAAAHP010000065.1"/>
</dbReference>
<keyword evidence="4" id="KW-1185">Reference proteome</keyword>
<evidence type="ECO:0000256" key="1">
    <source>
        <dbReference type="ARBA" id="ARBA00022679"/>
    </source>
</evidence>
<dbReference type="InterPro" id="IPR003673">
    <property type="entry name" value="CoA-Trfase_fam_III"/>
</dbReference>
<name>A0ABP4A919_9PSEU</name>
<gene>
    <name evidence="3" type="ORF">GCM10009559_22820</name>
</gene>
<accession>A0ABP4A919</accession>
<feature type="compositionally biased region" description="Basic and acidic residues" evidence="2">
    <location>
        <begin position="408"/>
        <end position="424"/>
    </location>
</feature>
<dbReference type="GO" id="GO:0016740">
    <property type="term" value="F:transferase activity"/>
    <property type="evidence" value="ECO:0007669"/>
    <property type="project" value="UniProtKB-KW"/>
</dbReference>
<dbReference type="InterPro" id="IPR023606">
    <property type="entry name" value="CoA-Trfase_III_dom_1_sf"/>
</dbReference>
<dbReference type="InterPro" id="IPR044855">
    <property type="entry name" value="CoA-Trfase_III_dom3_sf"/>
</dbReference>
<proteinExistence type="predicted"/>
<dbReference type="Pfam" id="PF02515">
    <property type="entry name" value="CoA_transf_3"/>
    <property type="match status" value="1"/>
</dbReference>
<dbReference type="Gene3D" id="3.30.1540.10">
    <property type="entry name" value="formyl-coa transferase, domain 3"/>
    <property type="match status" value="1"/>
</dbReference>
<dbReference type="InterPro" id="IPR050483">
    <property type="entry name" value="CoA-transferase_III_domain"/>
</dbReference>
<dbReference type="Proteomes" id="UP001499967">
    <property type="component" value="Unassembled WGS sequence"/>
</dbReference>
<reference evidence="4" key="1">
    <citation type="journal article" date="2019" name="Int. J. Syst. Evol. Microbiol.">
        <title>The Global Catalogue of Microorganisms (GCM) 10K type strain sequencing project: providing services to taxonomists for standard genome sequencing and annotation.</title>
        <authorList>
            <consortium name="The Broad Institute Genomics Platform"/>
            <consortium name="The Broad Institute Genome Sequencing Center for Infectious Disease"/>
            <person name="Wu L."/>
            <person name="Ma J."/>
        </authorList>
    </citation>
    <scope>NUCLEOTIDE SEQUENCE [LARGE SCALE GENOMIC DNA]</scope>
    <source>
        <strain evidence="4">JCM 11117</strain>
    </source>
</reference>